<feature type="transmembrane region" description="Helical" evidence="2">
    <location>
        <begin position="519"/>
        <end position="546"/>
    </location>
</feature>
<feature type="transmembrane region" description="Helical" evidence="2">
    <location>
        <begin position="649"/>
        <end position="668"/>
    </location>
</feature>
<dbReference type="OrthoDB" id="5688397at2"/>
<reference evidence="3 4" key="1">
    <citation type="submission" date="2018-06" db="EMBL/GenBank/DDBJ databases">
        <title>Genomic Encyclopedia of Type Strains, Phase III (KMG-III): the genomes of soil and plant-associated and newly described type strains.</title>
        <authorList>
            <person name="Whitman W."/>
        </authorList>
    </citation>
    <scope>NUCLEOTIDE SEQUENCE [LARGE SCALE GENOMIC DNA]</scope>
    <source>
        <strain evidence="3 4">CECT 7646</strain>
    </source>
</reference>
<dbReference type="Proteomes" id="UP000247540">
    <property type="component" value="Unassembled WGS sequence"/>
</dbReference>
<keyword evidence="2" id="KW-0472">Membrane</keyword>
<evidence type="ECO:0000256" key="2">
    <source>
        <dbReference type="SAM" id="Phobius"/>
    </source>
</evidence>
<evidence type="ECO:0000313" key="4">
    <source>
        <dbReference type="Proteomes" id="UP000247540"/>
    </source>
</evidence>
<dbReference type="InterPro" id="IPR011385">
    <property type="entry name" value="Site-sp_rcmbase"/>
</dbReference>
<comment type="caution">
    <text evidence="3">The sequence shown here is derived from an EMBL/GenBank/DDBJ whole genome shotgun (WGS) entry which is preliminary data.</text>
</comment>
<feature type="compositionally biased region" description="Low complexity" evidence="1">
    <location>
        <begin position="148"/>
        <end position="179"/>
    </location>
</feature>
<name>A0A318SC87_9BURK</name>
<keyword evidence="2" id="KW-1133">Transmembrane helix</keyword>
<dbReference type="RefSeq" id="WP_110466802.1">
    <property type="nucleotide sequence ID" value="NZ_JAMOFZ010000029.1"/>
</dbReference>
<keyword evidence="2" id="KW-0812">Transmembrane</keyword>
<evidence type="ECO:0000256" key="1">
    <source>
        <dbReference type="SAM" id="MobiDB-lite"/>
    </source>
</evidence>
<feature type="transmembrane region" description="Helical" evidence="2">
    <location>
        <begin position="592"/>
        <end position="612"/>
    </location>
</feature>
<dbReference type="EMBL" id="QJTC01000029">
    <property type="protein sequence ID" value="PYE74202.1"/>
    <property type="molecule type" value="Genomic_DNA"/>
</dbReference>
<gene>
    <name evidence="3" type="ORF">DFQ15_12928</name>
</gene>
<organism evidence="3 4">
    <name type="scientific">Xylophilus ampelinus</name>
    <dbReference type="NCBI Taxonomy" id="54067"/>
    <lineage>
        <taxon>Bacteria</taxon>
        <taxon>Pseudomonadati</taxon>
        <taxon>Pseudomonadota</taxon>
        <taxon>Betaproteobacteria</taxon>
        <taxon>Burkholderiales</taxon>
        <taxon>Xylophilus</taxon>
    </lineage>
</organism>
<proteinExistence type="predicted"/>
<dbReference type="PIRSF" id="PIRSF015380">
    <property type="entry name" value="Site-sp_rcmb"/>
    <property type="match status" value="1"/>
</dbReference>
<dbReference type="Pfam" id="PF10136">
    <property type="entry name" value="SpecificRecomb"/>
    <property type="match status" value="2"/>
</dbReference>
<feature type="region of interest" description="Disordered" evidence="1">
    <location>
        <begin position="148"/>
        <end position="186"/>
    </location>
</feature>
<sequence>MRSKRDLNGILERLDPAAPLAVRHLWLIELADWIRGKGATPQAAVSRVQLLLDAVESRPEVRLRLRAWWSRLLHTVDITTLLADFGFAPRSAFVSEASERIRRKILPTSPETIDASELFLLALPHGFDAQWISLLDGRQRRRIADLLAAPDTPQPAAGATAAEPGGPGGAIAPATTHTPDLFGAPAATTPVSASVVEAPLPDPWQQALLDALMYCAGQVLSTGFAPELRLRMNAAAREAQPFHALIRDVEALRVEAQRLPRDDAALERAARQLRARLDACRFAAATVYTHLEENGVSVGLVFRLRQLRERLLRIRELLDCALSADAPAAAARLLSRLVLLGHERRSVRALISANSSLLAAKVAERSAETGEHYITRDSAAYGRMLRQAAGGGVLTAGTVLGKFAITAVGLSAFWTGIWSSLLYAGSFVLIQLLHCTLATKQPAMTAPAMAAKLKEMGPGASMDSFVDEVTHLVRSQVAAVLGNVFTVFPVVLAAAALLQVVMGHPMISPREAQHTLESLTLLGPTAFFAAFTGVLLFSASIVAGWAENWFVLHRLDSAMRFNPRITRWLGAPRAARLAHFVRQNVSGFASNVSLGFMLGMIPPLIAFVGIGLEARHVTLSTGQIAAAAAAYGTAVLHMAAFWWCLAAIPAIGALNLIVSFTLAFRLALRAHNVGSLQRARIRSAIWARLRHAPLSFFVPRGSPAPNAGI</sequence>
<protein>
    <submittedName>
        <fullName evidence="3">Site-specific recombinase</fullName>
    </submittedName>
</protein>
<keyword evidence="4" id="KW-1185">Reference proteome</keyword>
<feature type="transmembrane region" description="Helical" evidence="2">
    <location>
        <begin position="393"/>
        <end position="417"/>
    </location>
</feature>
<accession>A0A318SC87</accession>
<feature type="transmembrane region" description="Helical" evidence="2">
    <location>
        <begin position="477"/>
        <end position="498"/>
    </location>
</feature>
<evidence type="ECO:0000313" key="3">
    <source>
        <dbReference type="EMBL" id="PYE74202.1"/>
    </source>
</evidence>
<dbReference type="AlphaFoldDB" id="A0A318SC87"/>